<organism evidence="10 11">
    <name type="scientific">Tritrichomonas foetus</name>
    <dbReference type="NCBI Taxonomy" id="1144522"/>
    <lineage>
        <taxon>Eukaryota</taxon>
        <taxon>Metamonada</taxon>
        <taxon>Parabasalia</taxon>
        <taxon>Tritrichomonadida</taxon>
        <taxon>Tritrichomonadidae</taxon>
        <taxon>Tritrichomonas</taxon>
    </lineage>
</organism>
<dbReference type="GO" id="GO:0005737">
    <property type="term" value="C:cytoplasm"/>
    <property type="evidence" value="ECO:0007669"/>
    <property type="project" value="TreeGrafter"/>
</dbReference>
<comment type="caution">
    <text evidence="10">The sequence shown here is derived from an EMBL/GenBank/DDBJ whole genome shotgun (WGS) entry which is preliminary data.</text>
</comment>
<protein>
    <submittedName>
        <fullName evidence="10">CAMK family protein kinase</fullName>
    </submittedName>
</protein>
<evidence type="ECO:0000256" key="1">
    <source>
        <dbReference type="ARBA" id="ARBA00022527"/>
    </source>
</evidence>
<dbReference type="PROSITE" id="PS50011">
    <property type="entry name" value="PROTEIN_KINASE_DOM"/>
    <property type="match status" value="1"/>
</dbReference>
<keyword evidence="1 7" id="KW-0723">Serine/threonine-protein kinase</keyword>
<dbReference type="PROSITE" id="PS00107">
    <property type="entry name" value="PROTEIN_KINASE_ATP"/>
    <property type="match status" value="1"/>
</dbReference>
<evidence type="ECO:0000259" key="9">
    <source>
        <dbReference type="PROSITE" id="PS50011"/>
    </source>
</evidence>
<feature type="transmembrane region" description="Helical" evidence="8">
    <location>
        <begin position="201"/>
        <end position="219"/>
    </location>
</feature>
<dbReference type="FunFam" id="1.10.510.10:FF:000571">
    <property type="entry name" value="Maternal embryonic leucine zipper kinase"/>
    <property type="match status" value="1"/>
</dbReference>
<dbReference type="AlphaFoldDB" id="A0A1J4JCK0"/>
<evidence type="ECO:0000256" key="3">
    <source>
        <dbReference type="ARBA" id="ARBA00022741"/>
    </source>
</evidence>
<sequence length="220" mass="24866">MQAQGPQEIPRLGPYVLTKHLGQGTTGKVKLAINTETQQLVAIKIICKESFAQRPNLQTKIQREIALMRLVDHPHLLKLVDVLESPRHLYIVLEYAQNGELFDFLVQRNALEPDIAMKFFRQIIYGLEYLHSLGICHRDLKPENILLDSNLNIKIADFGFARFVKSHIAETACGSPHYAAPEVIKGQPYDGRSADIWSCGVILYALLAVCNFFRAIVLFP</sequence>
<dbReference type="PROSITE" id="PS00108">
    <property type="entry name" value="PROTEIN_KINASE_ST"/>
    <property type="match status" value="1"/>
</dbReference>
<keyword evidence="4 10" id="KW-0418">Kinase</keyword>
<dbReference type="GO" id="GO:0005524">
    <property type="term" value="F:ATP binding"/>
    <property type="evidence" value="ECO:0007669"/>
    <property type="project" value="UniProtKB-UniRule"/>
</dbReference>
<feature type="domain" description="Protein kinase" evidence="9">
    <location>
        <begin position="15"/>
        <end position="220"/>
    </location>
</feature>
<dbReference type="SMART" id="SM00220">
    <property type="entry name" value="S_TKc"/>
    <property type="match status" value="1"/>
</dbReference>
<evidence type="ECO:0000313" key="10">
    <source>
        <dbReference type="EMBL" id="OHS95141.1"/>
    </source>
</evidence>
<dbReference type="VEuPathDB" id="TrichDB:TRFO_10609"/>
<dbReference type="EMBL" id="MLAK01001260">
    <property type="protein sequence ID" value="OHS95141.1"/>
    <property type="molecule type" value="Genomic_DNA"/>
</dbReference>
<dbReference type="GO" id="GO:0035556">
    <property type="term" value="P:intracellular signal transduction"/>
    <property type="evidence" value="ECO:0007669"/>
    <property type="project" value="TreeGrafter"/>
</dbReference>
<evidence type="ECO:0000256" key="2">
    <source>
        <dbReference type="ARBA" id="ARBA00022679"/>
    </source>
</evidence>
<keyword evidence="3 6" id="KW-0547">Nucleotide-binding</keyword>
<dbReference type="Proteomes" id="UP000179807">
    <property type="component" value="Unassembled WGS sequence"/>
</dbReference>
<evidence type="ECO:0000313" key="11">
    <source>
        <dbReference type="Proteomes" id="UP000179807"/>
    </source>
</evidence>
<evidence type="ECO:0000256" key="8">
    <source>
        <dbReference type="SAM" id="Phobius"/>
    </source>
</evidence>
<proteinExistence type="inferred from homology"/>
<name>A0A1J4JCK0_9EUKA</name>
<dbReference type="SUPFAM" id="SSF56112">
    <property type="entry name" value="Protein kinase-like (PK-like)"/>
    <property type="match status" value="1"/>
</dbReference>
<accession>A0A1J4JCK0</accession>
<dbReference type="PANTHER" id="PTHR24346">
    <property type="entry name" value="MAP/MICROTUBULE AFFINITY-REGULATING KINASE"/>
    <property type="match status" value="1"/>
</dbReference>
<dbReference type="InterPro" id="IPR017441">
    <property type="entry name" value="Protein_kinase_ATP_BS"/>
</dbReference>
<keyword evidence="5 6" id="KW-0067">ATP-binding</keyword>
<dbReference type="GeneID" id="94830263"/>
<keyword evidence="8" id="KW-0812">Transmembrane</keyword>
<feature type="binding site" evidence="6">
    <location>
        <position position="48"/>
    </location>
    <ligand>
        <name>ATP</name>
        <dbReference type="ChEBI" id="CHEBI:30616"/>
    </ligand>
</feature>
<gene>
    <name evidence="10" type="ORF">TRFO_10609</name>
</gene>
<dbReference type="GO" id="GO:0004674">
    <property type="term" value="F:protein serine/threonine kinase activity"/>
    <property type="evidence" value="ECO:0007669"/>
    <property type="project" value="UniProtKB-KW"/>
</dbReference>
<dbReference type="OrthoDB" id="193931at2759"/>
<keyword evidence="11" id="KW-1185">Reference proteome</keyword>
<dbReference type="InterPro" id="IPR008271">
    <property type="entry name" value="Ser/Thr_kinase_AS"/>
</dbReference>
<keyword evidence="2" id="KW-0808">Transferase</keyword>
<dbReference type="Gene3D" id="1.10.510.10">
    <property type="entry name" value="Transferase(Phosphotransferase) domain 1"/>
    <property type="match status" value="1"/>
</dbReference>
<dbReference type="InterPro" id="IPR000719">
    <property type="entry name" value="Prot_kinase_dom"/>
</dbReference>
<dbReference type="RefSeq" id="XP_068348278.1">
    <property type="nucleotide sequence ID" value="XM_068495559.1"/>
</dbReference>
<evidence type="ECO:0000256" key="7">
    <source>
        <dbReference type="RuleBase" id="RU000304"/>
    </source>
</evidence>
<dbReference type="FunFam" id="3.30.200.20:FF:000003">
    <property type="entry name" value="Non-specific serine/threonine protein kinase"/>
    <property type="match status" value="1"/>
</dbReference>
<keyword evidence="8" id="KW-1133">Transmembrane helix</keyword>
<dbReference type="Pfam" id="PF00069">
    <property type="entry name" value="Pkinase"/>
    <property type="match status" value="1"/>
</dbReference>
<evidence type="ECO:0000256" key="6">
    <source>
        <dbReference type="PROSITE-ProRule" id="PRU10141"/>
    </source>
</evidence>
<comment type="similarity">
    <text evidence="7">Belongs to the protein kinase superfamily.</text>
</comment>
<reference evidence="10" key="1">
    <citation type="submission" date="2016-10" db="EMBL/GenBank/DDBJ databases">
        <authorList>
            <person name="Benchimol M."/>
            <person name="Almeida L.G."/>
            <person name="Vasconcelos A.T."/>
            <person name="Perreira-Neves A."/>
            <person name="Rosa I.A."/>
            <person name="Tasca T."/>
            <person name="Bogo M.R."/>
            <person name="de Souza W."/>
        </authorList>
    </citation>
    <scope>NUCLEOTIDE SEQUENCE [LARGE SCALE GENOMIC DNA]</scope>
    <source>
        <strain evidence="10">K</strain>
    </source>
</reference>
<evidence type="ECO:0000256" key="5">
    <source>
        <dbReference type="ARBA" id="ARBA00022840"/>
    </source>
</evidence>
<keyword evidence="8" id="KW-0472">Membrane</keyword>
<dbReference type="InterPro" id="IPR011009">
    <property type="entry name" value="Kinase-like_dom_sf"/>
</dbReference>
<dbReference type="PANTHER" id="PTHR24346:SF110">
    <property type="entry name" value="NON-SPECIFIC SERINE_THREONINE PROTEIN KINASE"/>
    <property type="match status" value="1"/>
</dbReference>
<evidence type="ECO:0000256" key="4">
    <source>
        <dbReference type="ARBA" id="ARBA00022777"/>
    </source>
</evidence>